<comment type="caution">
    <text evidence="5">The sequence shown here is derived from an EMBL/GenBank/DDBJ whole genome shotgun (WGS) entry which is preliminary data.</text>
</comment>
<protein>
    <submittedName>
        <fullName evidence="5">Uncharacterized protein</fullName>
    </submittedName>
</protein>
<evidence type="ECO:0000313" key="6">
    <source>
        <dbReference type="Proteomes" id="UP001419268"/>
    </source>
</evidence>
<evidence type="ECO:0000256" key="3">
    <source>
        <dbReference type="ARBA" id="ARBA00022695"/>
    </source>
</evidence>
<dbReference type="GO" id="GO:0016779">
    <property type="term" value="F:nucleotidyltransferase activity"/>
    <property type="evidence" value="ECO:0007669"/>
    <property type="project" value="UniProtKB-KW"/>
</dbReference>
<keyword evidence="1" id="KW-0240">DNA-directed RNA polymerase</keyword>
<evidence type="ECO:0000256" key="4">
    <source>
        <dbReference type="ARBA" id="ARBA00023163"/>
    </source>
</evidence>
<dbReference type="EMBL" id="JBBNAG010000002">
    <property type="protein sequence ID" value="KAK9157974.1"/>
    <property type="molecule type" value="Genomic_DNA"/>
</dbReference>
<organism evidence="5 6">
    <name type="scientific">Stephania cephalantha</name>
    <dbReference type="NCBI Taxonomy" id="152367"/>
    <lineage>
        <taxon>Eukaryota</taxon>
        <taxon>Viridiplantae</taxon>
        <taxon>Streptophyta</taxon>
        <taxon>Embryophyta</taxon>
        <taxon>Tracheophyta</taxon>
        <taxon>Spermatophyta</taxon>
        <taxon>Magnoliopsida</taxon>
        <taxon>Ranunculales</taxon>
        <taxon>Menispermaceae</taxon>
        <taxon>Menispermoideae</taxon>
        <taxon>Cissampelideae</taxon>
        <taxon>Stephania</taxon>
    </lineage>
</organism>
<keyword evidence="4" id="KW-0804">Transcription</keyword>
<keyword evidence="2" id="KW-0808">Transferase</keyword>
<evidence type="ECO:0000313" key="5">
    <source>
        <dbReference type="EMBL" id="KAK9157974.1"/>
    </source>
</evidence>
<sequence length="104" mass="11900">MTGASAIREQLAITDLRLIIDYSMVEWKELGQEKPTVTDDQVRHKFFSSDPSTEKAGRILDSSTLDQIICTSHCSVIYPAFLHRDSDLLAKRQKNRFVIPFRSN</sequence>
<dbReference type="InterPro" id="IPR050254">
    <property type="entry name" value="RNA_pol_beta''_euk"/>
</dbReference>
<dbReference type="PANTHER" id="PTHR34995:SF1">
    <property type="entry name" value="DNA-DIRECTED RNA POLYMERASE SUBUNIT BETA"/>
    <property type="match status" value="1"/>
</dbReference>
<name>A0AAP0PXE3_9MAGN</name>
<dbReference type="AlphaFoldDB" id="A0AAP0PXE3"/>
<keyword evidence="3" id="KW-0548">Nucleotidyltransferase</keyword>
<keyword evidence="6" id="KW-1185">Reference proteome</keyword>
<dbReference type="PANTHER" id="PTHR34995">
    <property type="entry name" value="DNA-DIRECTED RNA POLYMERASE SUBUNIT BETA"/>
    <property type="match status" value="1"/>
</dbReference>
<dbReference type="GO" id="GO:0000428">
    <property type="term" value="C:DNA-directed RNA polymerase complex"/>
    <property type="evidence" value="ECO:0007669"/>
    <property type="project" value="UniProtKB-KW"/>
</dbReference>
<evidence type="ECO:0000256" key="2">
    <source>
        <dbReference type="ARBA" id="ARBA00022679"/>
    </source>
</evidence>
<dbReference type="Proteomes" id="UP001419268">
    <property type="component" value="Unassembled WGS sequence"/>
</dbReference>
<reference evidence="5 6" key="1">
    <citation type="submission" date="2024-01" db="EMBL/GenBank/DDBJ databases">
        <title>Genome assemblies of Stephania.</title>
        <authorList>
            <person name="Yang L."/>
        </authorList>
    </citation>
    <scope>NUCLEOTIDE SEQUENCE [LARGE SCALE GENOMIC DNA]</scope>
    <source>
        <strain evidence="5">JXDWG</strain>
        <tissue evidence="5">Leaf</tissue>
    </source>
</reference>
<evidence type="ECO:0000256" key="1">
    <source>
        <dbReference type="ARBA" id="ARBA00022478"/>
    </source>
</evidence>
<accession>A0AAP0PXE3</accession>
<gene>
    <name evidence="5" type="ORF">Scep_004548</name>
</gene>
<proteinExistence type="predicted"/>